<dbReference type="STRING" id="93759.A0A1R3G809"/>
<name>A0A1R3G809_9ROSI</name>
<dbReference type="AlphaFoldDB" id="A0A1R3G809"/>
<organism evidence="3 4">
    <name type="scientific">Corchorus olitorius</name>
    <dbReference type="NCBI Taxonomy" id="93759"/>
    <lineage>
        <taxon>Eukaryota</taxon>
        <taxon>Viridiplantae</taxon>
        <taxon>Streptophyta</taxon>
        <taxon>Embryophyta</taxon>
        <taxon>Tracheophyta</taxon>
        <taxon>Spermatophyta</taxon>
        <taxon>Magnoliopsida</taxon>
        <taxon>eudicotyledons</taxon>
        <taxon>Gunneridae</taxon>
        <taxon>Pentapetalae</taxon>
        <taxon>rosids</taxon>
        <taxon>malvids</taxon>
        <taxon>Malvales</taxon>
        <taxon>Malvaceae</taxon>
        <taxon>Grewioideae</taxon>
        <taxon>Apeibeae</taxon>
        <taxon>Corchorus</taxon>
    </lineage>
</organism>
<dbReference type="EMBL" id="AWUE01023299">
    <property type="protein sequence ID" value="OMO54222.1"/>
    <property type="molecule type" value="Genomic_DNA"/>
</dbReference>
<dbReference type="InterPro" id="IPR036397">
    <property type="entry name" value="RNaseH_sf"/>
</dbReference>
<dbReference type="SUPFAM" id="SSF53098">
    <property type="entry name" value="Ribonuclease H-like"/>
    <property type="match status" value="1"/>
</dbReference>
<dbReference type="InterPro" id="IPR044730">
    <property type="entry name" value="RNase_H-like_dom_plant"/>
</dbReference>
<accession>A0A1R3G809</accession>
<evidence type="ECO:0000313" key="3">
    <source>
        <dbReference type="EMBL" id="OMO54222.1"/>
    </source>
</evidence>
<evidence type="ECO:0000313" key="4">
    <source>
        <dbReference type="Proteomes" id="UP000187203"/>
    </source>
</evidence>
<keyword evidence="4" id="KW-1185">Reference proteome</keyword>
<feature type="compositionally biased region" description="Basic and acidic residues" evidence="1">
    <location>
        <begin position="192"/>
        <end position="202"/>
    </location>
</feature>
<proteinExistence type="predicted"/>
<feature type="domain" description="RNase H type-1" evidence="2">
    <location>
        <begin position="359"/>
        <end position="432"/>
    </location>
</feature>
<dbReference type="CDD" id="cd06222">
    <property type="entry name" value="RNase_H_like"/>
    <property type="match status" value="1"/>
</dbReference>
<feature type="region of interest" description="Disordered" evidence="1">
    <location>
        <begin position="178"/>
        <end position="202"/>
    </location>
</feature>
<dbReference type="Proteomes" id="UP000187203">
    <property type="component" value="Unassembled WGS sequence"/>
</dbReference>
<dbReference type="InterPro" id="IPR052929">
    <property type="entry name" value="RNase_H-like_EbsB-rel"/>
</dbReference>
<dbReference type="GO" id="GO:0003676">
    <property type="term" value="F:nucleic acid binding"/>
    <property type="evidence" value="ECO:0007669"/>
    <property type="project" value="InterPro"/>
</dbReference>
<evidence type="ECO:0000256" key="1">
    <source>
        <dbReference type="SAM" id="MobiDB-lite"/>
    </source>
</evidence>
<dbReference type="InterPro" id="IPR002156">
    <property type="entry name" value="RNaseH_domain"/>
</dbReference>
<dbReference type="OrthoDB" id="1749932at2759"/>
<evidence type="ECO:0000259" key="2">
    <source>
        <dbReference type="Pfam" id="PF13456"/>
    </source>
</evidence>
<sequence length="441" mass="49162">MVLTSEENLVGESIEENLSLDLDVLELSADDEVNLKVKKHSLVGKAVTEKNDQDKRRVVQQGPWTVMDSHLILKEWPVDAVLEEIDFSTSEFWVQVHKIPLAYLTKANAEKITSVFQVSIFRGKAKLLHGSTFATKGYRSSVIIVVGLTMFKKIVVSFMMEGKKPLYGYWLRAPPLKSMSSSKNAPSKNPRKSNEIARKTRDARDHHLVLQDVEEQKHPPTPASAFNDQQPQVSFSDQVKERLHKELMILGPSEETLDTQPPMNDVIFSEGTDNMGVMLCLLRQARSATQVSPMPCGKPPRSVMYRDKKAFDPIQMWNQTLNDLLEFEEGTTNKNLNIVNPPMEQATWQPPPHEVVKLNCDASFSTRDKHAGISVVCRNSNGALIGGASALVKAITADVAEAMAVRLACSVALKEGWDNITIESDTKELVKRLLASDGNCR</sequence>
<dbReference type="PANTHER" id="PTHR47074">
    <property type="entry name" value="BNAC02G40300D PROTEIN"/>
    <property type="match status" value="1"/>
</dbReference>
<dbReference type="InterPro" id="IPR012337">
    <property type="entry name" value="RNaseH-like_sf"/>
</dbReference>
<gene>
    <name evidence="3" type="ORF">COLO4_36554</name>
</gene>
<dbReference type="Gene3D" id="3.30.420.10">
    <property type="entry name" value="Ribonuclease H-like superfamily/Ribonuclease H"/>
    <property type="match status" value="1"/>
</dbReference>
<dbReference type="Pfam" id="PF13456">
    <property type="entry name" value="RVT_3"/>
    <property type="match status" value="1"/>
</dbReference>
<protein>
    <recommendedName>
        <fullName evidence="2">RNase H type-1 domain-containing protein</fullName>
    </recommendedName>
</protein>
<feature type="compositionally biased region" description="Polar residues" evidence="1">
    <location>
        <begin position="178"/>
        <end position="187"/>
    </location>
</feature>
<reference evidence="4" key="1">
    <citation type="submission" date="2013-09" db="EMBL/GenBank/DDBJ databases">
        <title>Corchorus olitorius genome sequencing.</title>
        <authorList>
            <person name="Alam M."/>
            <person name="Haque M.S."/>
            <person name="Islam M.S."/>
            <person name="Emdad E.M."/>
            <person name="Islam M.M."/>
            <person name="Ahmed B."/>
            <person name="Halim A."/>
            <person name="Hossen Q.M.M."/>
            <person name="Hossain M.Z."/>
            <person name="Ahmed R."/>
            <person name="Khan M.M."/>
            <person name="Islam R."/>
            <person name="Rashid M.M."/>
            <person name="Khan S.A."/>
            <person name="Rahman M.S."/>
            <person name="Alam M."/>
            <person name="Yahiya A.S."/>
            <person name="Khan M.S."/>
            <person name="Azam M.S."/>
            <person name="Haque T."/>
            <person name="Lashkar M.Z.H."/>
            <person name="Akhand A.I."/>
            <person name="Morshed G."/>
            <person name="Roy S."/>
            <person name="Uddin K.S."/>
            <person name="Rabeya T."/>
            <person name="Hossain A.S."/>
            <person name="Chowdhury A."/>
            <person name="Snigdha A.R."/>
            <person name="Mortoza M.S."/>
            <person name="Matin S.A."/>
            <person name="Hoque S.M.E."/>
            <person name="Islam M.K."/>
            <person name="Roy D.K."/>
            <person name="Haider R."/>
            <person name="Moosa M.M."/>
            <person name="Elias S.M."/>
            <person name="Hasan A.M."/>
            <person name="Jahan S."/>
            <person name="Shafiuddin M."/>
            <person name="Mahmood N."/>
            <person name="Shommy N.S."/>
        </authorList>
    </citation>
    <scope>NUCLEOTIDE SEQUENCE [LARGE SCALE GENOMIC DNA]</scope>
    <source>
        <strain evidence="4">cv. O-4</strain>
    </source>
</reference>
<dbReference type="PANTHER" id="PTHR47074:SF61">
    <property type="entry name" value="RNASE H TYPE-1 DOMAIN-CONTAINING PROTEIN"/>
    <property type="match status" value="1"/>
</dbReference>
<dbReference type="GO" id="GO:0004523">
    <property type="term" value="F:RNA-DNA hybrid ribonuclease activity"/>
    <property type="evidence" value="ECO:0007669"/>
    <property type="project" value="InterPro"/>
</dbReference>
<comment type="caution">
    <text evidence="3">The sequence shown here is derived from an EMBL/GenBank/DDBJ whole genome shotgun (WGS) entry which is preliminary data.</text>
</comment>